<dbReference type="AlphaFoldDB" id="A0A7G8AUB0"/>
<dbReference type="SUPFAM" id="SSF54171">
    <property type="entry name" value="DNA-binding domain"/>
    <property type="match status" value="1"/>
</dbReference>
<evidence type="ECO:0000259" key="8">
    <source>
        <dbReference type="PROSITE" id="PS50863"/>
    </source>
</evidence>
<dbReference type="InterPro" id="IPR001471">
    <property type="entry name" value="AP2/ERF_dom"/>
</dbReference>
<dbReference type="GO" id="GO:0003677">
    <property type="term" value="F:DNA binding"/>
    <property type="evidence" value="ECO:0007669"/>
    <property type="project" value="UniProtKB-KW"/>
</dbReference>
<evidence type="ECO:0000259" key="9">
    <source>
        <dbReference type="PROSITE" id="PS51032"/>
    </source>
</evidence>
<proteinExistence type="evidence at transcript level"/>
<dbReference type="EMBL" id="MN863581">
    <property type="protein sequence ID" value="QNI23779.1"/>
    <property type="molecule type" value="mRNA"/>
</dbReference>
<keyword evidence="3" id="KW-0936">Ethylene signaling pathway</keyword>
<dbReference type="PANTHER" id="PTHR31140:SF58">
    <property type="entry name" value="DNA-BINDING PROTEIN RAV1"/>
    <property type="match status" value="1"/>
</dbReference>
<comment type="subcellular location">
    <subcellularLocation>
        <location evidence="1">Nucleus</location>
    </subcellularLocation>
</comment>
<organism evidence="10">
    <name type="scientific">Camptotheca acuminata</name>
    <name type="common">Happy tree</name>
    <dbReference type="NCBI Taxonomy" id="16922"/>
    <lineage>
        <taxon>Eukaryota</taxon>
        <taxon>Viridiplantae</taxon>
        <taxon>Streptophyta</taxon>
        <taxon>Embryophyta</taxon>
        <taxon>Tracheophyta</taxon>
        <taxon>Spermatophyta</taxon>
        <taxon>Magnoliopsida</taxon>
        <taxon>eudicotyledons</taxon>
        <taxon>Gunneridae</taxon>
        <taxon>Pentapetalae</taxon>
        <taxon>asterids</taxon>
        <taxon>Cornales</taxon>
        <taxon>Nyssaceae</taxon>
        <taxon>Camptotheca</taxon>
    </lineage>
</organism>
<keyword evidence="4" id="KW-0805">Transcription regulation</keyword>
<keyword evidence="7" id="KW-0539">Nucleus</keyword>
<dbReference type="InterPro" id="IPR015300">
    <property type="entry name" value="DNA-bd_pseudobarrel_sf"/>
</dbReference>
<feature type="domain" description="TF-B3" evidence="8">
    <location>
        <begin position="144"/>
        <end position="258"/>
    </location>
</feature>
<evidence type="ECO:0000256" key="1">
    <source>
        <dbReference type="ARBA" id="ARBA00004123"/>
    </source>
</evidence>
<sequence length="323" mass="37442">MEDILNTTKRNVIAEASDPSRIDYPAFSKKFKGVVLQRNGHWGAQIYGNHQRIWLGTFKSEKDAAMAYDSAAIKLRNGDSHRNFPWTNITVHEPNFQSYYSTEAILNMIKDGSYVYKFADFLRSRMVEKELGLNLAGFCCKLLFQKQLTPSDVGTLNRLVIPKKYAVKCFPHPENMGENTNVDVDDLQLVFYDRLFTVWKFRYCYWKSSQSFVFTRGWNRFVKEKQVKANDIVAFYICEGREWENKGHTFCIIDVVYKGVSSNDGIIQGINQNVRLELDLCLRLGRNFNCITVKEEQRDFDRDLGPAPNMEKKGVRLFGVQVI</sequence>
<dbReference type="SMART" id="SM00380">
    <property type="entry name" value="AP2"/>
    <property type="match status" value="1"/>
</dbReference>
<dbReference type="SUPFAM" id="SSF101936">
    <property type="entry name" value="DNA-binding pseudobarrel domain"/>
    <property type="match status" value="1"/>
</dbReference>
<name>A0A7G8AUB0_CAMAC</name>
<dbReference type="PROSITE" id="PS50863">
    <property type="entry name" value="B3"/>
    <property type="match status" value="1"/>
</dbReference>
<evidence type="ECO:0000256" key="6">
    <source>
        <dbReference type="ARBA" id="ARBA00023163"/>
    </source>
</evidence>
<evidence type="ECO:0000256" key="2">
    <source>
        <dbReference type="ARBA" id="ARBA00009089"/>
    </source>
</evidence>
<keyword evidence="5" id="KW-0238">DNA-binding</keyword>
<reference evidence="10" key="2">
    <citation type="journal article" date="2020" name="Chin J Nat Med">
        <title>Genome-wide identification and analysis of AP2/ERF transcription factors related to camptothecin biosynthesis in Camptotheca acuminata.</title>
        <authorList>
            <person name="Hu Y.T."/>
            <person name="Xu Z.C."/>
            <person name="Tian Y."/>
            <person name="Gao R.R."/>
            <person name="Ji A.J."/>
            <person name="Pu X.D."/>
            <person name="Wang Y."/>
            <person name="Liu X."/>
            <person name="Song J.Y."/>
        </authorList>
    </citation>
    <scope>NUCLEOTIDE SEQUENCE</scope>
    <source>
        <strain evidence="10">Cac044</strain>
    </source>
</reference>
<protein>
    <submittedName>
        <fullName evidence="10">AP2/ERF transcription factor</fullName>
    </submittedName>
</protein>
<dbReference type="GO" id="GO:0005634">
    <property type="term" value="C:nucleus"/>
    <property type="evidence" value="ECO:0007669"/>
    <property type="project" value="UniProtKB-SubCell"/>
</dbReference>
<evidence type="ECO:0000313" key="10">
    <source>
        <dbReference type="EMBL" id="QNI23779.1"/>
    </source>
</evidence>
<dbReference type="Gene3D" id="3.30.730.10">
    <property type="entry name" value="AP2/ERF domain"/>
    <property type="match status" value="1"/>
</dbReference>
<dbReference type="GO" id="GO:0003700">
    <property type="term" value="F:DNA-binding transcription factor activity"/>
    <property type="evidence" value="ECO:0007669"/>
    <property type="project" value="InterPro"/>
</dbReference>
<evidence type="ECO:0000256" key="5">
    <source>
        <dbReference type="ARBA" id="ARBA00023125"/>
    </source>
</evidence>
<dbReference type="CDD" id="cd00018">
    <property type="entry name" value="AP2"/>
    <property type="match status" value="1"/>
</dbReference>
<keyword evidence="6" id="KW-0804">Transcription</keyword>
<dbReference type="Pfam" id="PF02362">
    <property type="entry name" value="B3"/>
    <property type="match status" value="1"/>
</dbReference>
<dbReference type="InterPro" id="IPR016177">
    <property type="entry name" value="DNA-bd_dom_sf"/>
</dbReference>
<evidence type="ECO:0000256" key="3">
    <source>
        <dbReference type="ARBA" id="ARBA00022745"/>
    </source>
</evidence>
<accession>A0A7G8AUB0</accession>
<dbReference type="InterPro" id="IPR036955">
    <property type="entry name" value="AP2/ERF_dom_sf"/>
</dbReference>
<dbReference type="CDD" id="cd10017">
    <property type="entry name" value="B3_DNA"/>
    <property type="match status" value="1"/>
</dbReference>
<dbReference type="FunFam" id="3.30.730.10:FF:000008">
    <property type="entry name" value="AP2 domain-containing protein RAP2.8"/>
    <property type="match status" value="1"/>
</dbReference>
<dbReference type="InterPro" id="IPR044800">
    <property type="entry name" value="LEC2-like"/>
</dbReference>
<dbReference type="PROSITE" id="PS51032">
    <property type="entry name" value="AP2_ERF"/>
    <property type="match status" value="1"/>
</dbReference>
<evidence type="ECO:0000256" key="7">
    <source>
        <dbReference type="ARBA" id="ARBA00023242"/>
    </source>
</evidence>
<evidence type="ECO:0000256" key="4">
    <source>
        <dbReference type="ARBA" id="ARBA00023015"/>
    </source>
</evidence>
<dbReference type="GO" id="GO:0009873">
    <property type="term" value="P:ethylene-activated signaling pathway"/>
    <property type="evidence" value="ECO:0007669"/>
    <property type="project" value="UniProtKB-KW"/>
</dbReference>
<dbReference type="PANTHER" id="PTHR31140">
    <property type="entry name" value="B3 DOMAIN-CONTAINING TRANSCRIPTION FACTOR ABI3"/>
    <property type="match status" value="1"/>
</dbReference>
<comment type="similarity">
    <text evidence="2">Belongs to the AP2/ERF transcription factor family. RAV subfamily.</text>
</comment>
<dbReference type="Gene3D" id="2.40.330.10">
    <property type="entry name" value="DNA-binding pseudobarrel domain"/>
    <property type="match status" value="1"/>
</dbReference>
<dbReference type="SMART" id="SM01019">
    <property type="entry name" value="B3"/>
    <property type="match status" value="1"/>
</dbReference>
<feature type="domain" description="AP2/ERF" evidence="9">
    <location>
        <begin position="30"/>
        <end position="85"/>
    </location>
</feature>
<reference evidence="10" key="1">
    <citation type="submission" date="2019-12" db="EMBL/GenBank/DDBJ databases">
        <authorList>
            <person name="Hu Y."/>
        </authorList>
    </citation>
    <scope>NUCLEOTIDE SEQUENCE</scope>
    <source>
        <strain evidence="10">Cac044</strain>
    </source>
</reference>
<dbReference type="InterPro" id="IPR003340">
    <property type="entry name" value="B3_DNA-bd"/>
</dbReference>